<dbReference type="GO" id="GO:0032259">
    <property type="term" value="P:methylation"/>
    <property type="evidence" value="ECO:0007669"/>
    <property type="project" value="UniProtKB-KW"/>
</dbReference>
<feature type="region of interest" description="Disordered" evidence="1">
    <location>
        <begin position="1"/>
        <end position="144"/>
    </location>
</feature>
<evidence type="ECO:0000256" key="1">
    <source>
        <dbReference type="SAM" id="MobiDB-lite"/>
    </source>
</evidence>
<keyword evidence="2" id="KW-0808">Transferase</keyword>
<accession>A0A1D6QKD4</accession>
<feature type="compositionally biased region" description="Low complexity" evidence="1">
    <location>
        <begin position="49"/>
        <end position="61"/>
    </location>
</feature>
<dbReference type="EMBL" id="CM000780">
    <property type="protein sequence ID" value="AQK58185.1"/>
    <property type="molecule type" value="Genomic_DNA"/>
</dbReference>
<feature type="compositionally biased region" description="Basic residues" evidence="1">
    <location>
        <begin position="96"/>
        <end position="107"/>
    </location>
</feature>
<gene>
    <name evidence="2" type="ORF">ZEAMMB73_Zm00001d052842</name>
</gene>
<organism evidence="2">
    <name type="scientific">Zea mays</name>
    <name type="common">Maize</name>
    <dbReference type="NCBI Taxonomy" id="4577"/>
    <lineage>
        <taxon>Eukaryota</taxon>
        <taxon>Viridiplantae</taxon>
        <taxon>Streptophyta</taxon>
        <taxon>Embryophyta</taxon>
        <taxon>Tracheophyta</taxon>
        <taxon>Spermatophyta</taxon>
        <taxon>Magnoliopsida</taxon>
        <taxon>Liliopsida</taxon>
        <taxon>Poales</taxon>
        <taxon>Poaceae</taxon>
        <taxon>PACMAD clade</taxon>
        <taxon>Panicoideae</taxon>
        <taxon>Andropogonodae</taxon>
        <taxon>Andropogoneae</taxon>
        <taxon>Tripsacinae</taxon>
        <taxon>Zea</taxon>
    </lineage>
</organism>
<protein>
    <submittedName>
        <fullName evidence="2">Caffeoyl-CoA O-methyltransferase 1</fullName>
    </submittedName>
</protein>
<feature type="compositionally biased region" description="Basic and acidic residues" evidence="1">
    <location>
        <begin position="108"/>
        <end position="129"/>
    </location>
</feature>
<feature type="compositionally biased region" description="Basic residues" evidence="1">
    <location>
        <begin position="62"/>
        <end position="82"/>
    </location>
</feature>
<name>A0A1D6QKD4_MAIZE</name>
<evidence type="ECO:0000313" key="2">
    <source>
        <dbReference type="EMBL" id="AQK58185.1"/>
    </source>
</evidence>
<feature type="compositionally biased region" description="Basic residues" evidence="1">
    <location>
        <begin position="7"/>
        <end position="46"/>
    </location>
</feature>
<dbReference type="GO" id="GO:0008168">
    <property type="term" value="F:methyltransferase activity"/>
    <property type="evidence" value="ECO:0007669"/>
    <property type="project" value="UniProtKB-KW"/>
</dbReference>
<dbReference type="AlphaFoldDB" id="A0A1D6QKD4"/>
<feature type="compositionally biased region" description="Low complexity" evidence="1">
    <location>
        <begin position="83"/>
        <end position="95"/>
    </location>
</feature>
<sequence>MLIKLTGARRTHGAGAPRRRQGHRLRREPRLLRHRPPLHRARRRGGQGRLPRGPRAGQPGRAPRRRGQPRRLRLRLRRRRQAQLRQLPRAAAPPGARRRHHRVRQHALVRDRGHATGDAHVGHRQEVLGRHQGPQRSPLRGRAR</sequence>
<reference evidence="2" key="1">
    <citation type="submission" date="2015-12" db="EMBL/GenBank/DDBJ databases">
        <title>Update maize B73 reference genome by single molecule sequencing technologies.</title>
        <authorList>
            <consortium name="Maize Genome Sequencing Project"/>
            <person name="Ware D."/>
        </authorList>
    </citation>
    <scope>NUCLEOTIDE SEQUENCE</scope>
    <source>
        <tissue evidence="2">Seedling</tissue>
    </source>
</reference>
<proteinExistence type="predicted"/>
<keyword evidence="2" id="KW-0489">Methyltransferase</keyword>